<accession>A0A956M3M1</accession>
<dbReference type="Gene3D" id="1.10.10.1320">
    <property type="entry name" value="Anti-sigma factor, zinc-finger domain"/>
    <property type="match status" value="1"/>
</dbReference>
<dbReference type="Pfam" id="PF13490">
    <property type="entry name" value="zf-HC2"/>
    <property type="match status" value="1"/>
</dbReference>
<organism evidence="2 3">
    <name type="scientific">Eiseniibacteriota bacterium</name>
    <dbReference type="NCBI Taxonomy" id="2212470"/>
    <lineage>
        <taxon>Bacteria</taxon>
        <taxon>Candidatus Eiseniibacteriota</taxon>
    </lineage>
</organism>
<feature type="domain" description="Putative zinc-finger" evidence="1">
    <location>
        <begin position="3"/>
        <end position="36"/>
    </location>
</feature>
<sequence>MKCKDLLGALSEYLDEDAKRELCAEIERHLAKCPSCKVEVDTMTRTVSLMRHLGEGRLREEVVIRLRTRICTRHD</sequence>
<reference evidence="2" key="1">
    <citation type="submission" date="2020-04" db="EMBL/GenBank/DDBJ databases">
        <authorList>
            <person name="Zhang T."/>
        </authorList>
    </citation>
    <scope>NUCLEOTIDE SEQUENCE</scope>
    <source>
        <strain evidence="2">HKST-UBA01</strain>
    </source>
</reference>
<dbReference type="Proteomes" id="UP000697710">
    <property type="component" value="Unassembled WGS sequence"/>
</dbReference>
<reference evidence="2" key="2">
    <citation type="journal article" date="2021" name="Microbiome">
        <title>Successional dynamics and alternative stable states in a saline activated sludge microbial community over 9 years.</title>
        <authorList>
            <person name="Wang Y."/>
            <person name="Ye J."/>
            <person name="Ju F."/>
            <person name="Liu L."/>
            <person name="Boyd J.A."/>
            <person name="Deng Y."/>
            <person name="Parks D.H."/>
            <person name="Jiang X."/>
            <person name="Yin X."/>
            <person name="Woodcroft B.J."/>
            <person name="Tyson G.W."/>
            <person name="Hugenholtz P."/>
            <person name="Polz M.F."/>
            <person name="Zhang T."/>
        </authorList>
    </citation>
    <scope>NUCLEOTIDE SEQUENCE</scope>
    <source>
        <strain evidence="2">HKST-UBA01</strain>
    </source>
</reference>
<evidence type="ECO:0000313" key="2">
    <source>
        <dbReference type="EMBL" id="MCA9729502.1"/>
    </source>
</evidence>
<evidence type="ECO:0000313" key="3">
    <source>
        <dbReference type="Proteomes" id="UP000697710"/>
    </source>
</evidence>
<dbReference type="InterPro" id="IPR027383">
    <property type="entry name" value="Znf_put"/>
</dbReference>
<proteinExistence type="predicted"/>
<evidence type="ECO:0000259" key="1">
    <source>
        <dbReference type="Pfam" id="PF13490"/>
    </source>
</evidence>
<name>A0A956M3M1_UNCEI</name>
<protein>
    <submittedName>
        <fullName evidence="2">Zf-HC2 domain-containing protein</fullName>
    </submittedName>
</protein>
<dbReference type="EMBL" id="JAGQHR010000722">
    <property type="protein sequence ID" value="MCA9729502.1"/>
    <property type="molecule type" value="Genomic_DNA"/>
</dbReference>
<dbReference type="AlphaFoldDB" id="A0A956M3M1"/>
<gene>
    <name evidence="2" type="ORF">KC729_17580</name>
</gene>
<dbReference type="InterPro" id="IPR041916">
    <property type="entry name" value="Anti_sigma_zinc_sf"/>
</dbReference>
<comment type="caution">
    <text evidence="2">The sequence shown here is derived from an EMBL/GenBank/DDBJ whole genome shotgun (WGS) entry which is preliminary data.</text>
</comment>